<name>A0A2G3PH14_WILMA</name>
<evidence type="ECO:0008006" key="4">
    <source>
        <dbReference type="Google" id="ProtNLM"/>
    </source>
</evidence>
<proteinExistence type="predicted"/>
<sequence length="358" mass="40238">MTEQDRPLDAGAHYNLAVRTRDALLSSGGPTDVELLVRRFGFEIVYDPEHGPDWAEIFIDGDQAALIQLAQFLEVLPKTNVNDESAPDTTVDAYTELVSAETALRDVIRVAVPLWEDQLGTEAVQKLTNRRTEENRRRDGISVSQDLLDYTEIYQLQKLISTNWEAVSPIMDDRKRTEVYLDLIFDVRNTIGHSRPVVPSERLLLAGAAGQIQNQLAKYRGGVDGSALYYSSIDSARDSSGTSGNPKLMDPHRDRGNDGRLEVGEVIAFELAATDPRGRELRWSMHVTKEDRAFSYSSFDQRAASTGNQTRIEWEVARRDVGEEIDVVIVLRNSSEFQRSQGRGDVRVFHYRVSPPLT</sequence>
<accession>A0A2G3PH14</accession>
<dbReference type="AlphaFoldDB" id="A0A2G3PH14"/>
<dbReference type="Proteomes" id="UP000225108">
    <property type="component" value="Unassembled WGS sequence"/>
</dbReference>
<reference evidence="2 3" key="1">
    <citation type="submission" date="2017-10" db="EMBL/GenBank/DDBJ databases">
        <title>The draft genome sequence of Williamsia sp. BULT 1.1 isolated from the semi-arid grassland soils from South Africa.</title>
        <authorList>
            <person name="Kabwe M.H."/>
            <person name="Govender N."/>
            <person name="Mutseka Lunga P."/>
            <person name="Vikram S."/>
            <person name="Makhalanyane T.P."/>
        </authorList>
    </citation>
    <scope>NUCLEOTIDE SEQUENCE [LARGE SCALE GENOMIC DNA]</scope>
    <source>
        <strain evidence="2 3">BULT 1.1</strain>
    </source>
</reference>
<organism evidence="2 3">
    <name type="scientific">Williamsia marianensis</name>
    <dbReference type="NCBI Taxonomy" id="85044"/>
    <lineage>
        <taxon>Bacteria</taxon>
        <taxon>Bacillati</taxon>
        <taxon>Actinomycetota</taxon>
        <taxon>Actinomycetes</taxon>
        <taxon>Mycobacteriales</taxon>
        <taxon>Nocardiaceae</taxon>
        <taxon>Williamsia</taxon>
    </lineage>
</organism>
<evidence type="ECO:0000313" key="3">
    <source>
        <dbReference type="Proteomes" id="UP000225108"/>
    </source>
</evidence>
<evidence type="ECO:0000313" key="2">
    <source>
        <dbReference type="EMBL" id="PHV65098.1"/>
    </source>
</evidence>
<dbReference type="RefSeq" id="WP_099383524.1">
    <property type="nucleotide sequence ID" value="NZ_PEBD01000010.1"/>
</dbReference>
<gene>
    <name evidence="2" type="ORF">CSW57_14730</name>
</gene>
<protein>
    <recommendedName>
        <fullName evidence="4">Swt1-like HEPN domain-containing protein</fullName>
    </recommendedName>
</protein>
<feature type="region of interest" description="Disordered" evidence="1">
    <location>
        <begin position="235"/>
        <end position="257"/>
    </location>
</feature>
<evidence type="ECO:0000256" key="1">
    <source>
        <dbReference type="SAM" id="MobiDB-lite"/>
    </source>
</evidence>
<comment type="caution">
    <text evidence="2">The sequence shown here is derived from an EMBL/GenBank/DDBJ whole genome shotgun (WGS) entry which is preliminary data.</text>
</comment>
<feature type="compositionally biased region" description="Polar residues" evidence="1">
    <location>
        <begin position="235"/>
        <end position="245"/>
    </location>
</feature>
<dbReference type="EMBL" id="PEBD01000010">
    <property type="protein sequence ID" value="PHV65098.1"/>
    <property type="molecule type" value="Genomic_DNA"/>
</dbReference>